<dbReference type="InterPro" id="IPR036291">
    <property type="entry name" value="NAD(P)-bd_dom_sf"/>
</dbReference>
<dbReference type="PANTHER" id="PTHR12126">
    <property type="entry name" value="NADH-UBIQUINONE OXIDOREDUCTASE 39 KDA SUBUNIT-RELATED"/>
    <property type="match status" value="1"/>
</dbReference>
<dbReference type="FunFam" id="3.40.50.720:FF:000702">
    <property type="entry name" value="NADH dehydrogenase (Ubiquinone)"/>
    <property type="match status" value="1"/>
</dbReference>
<accession>A0AAX3A8B3</accession>
<dbReference type="PANTHER" id="PTHR12126:SF11">
    <property type="entry name" value="NADH DEHYDROGENASE [UBIQUINONE] 1 ALPHA SUBCOMPLEX SUBUNIT 9, MITOCHONDRIAL"/>
    <property type="match status" value="1"/>
</dbReference>
<protein>
    <recommendedName>
        <fullName evidence="1">NAD-dependent epimerase/dehydratase domain-containing protein</fullName>
    </recommendedName>
</protein>
<dbReference type="Proteomes" id="UP000830781">
    <property type="component" value="Chromosome"/>
</dbReference>
<keyword evidence="3" id="KW-1185">Reference proteome</keyword>
<dbReference type="AlphaFoldDB" id="A0AAX3A8B3"/>
<reference evidence="3" key="1">
    <citation type="journal article" date="2022" name="Microorganisms">
        <title>Beyond the ABCs#Discovery of Three New Plasmid Types in Rhodobacterales (RepQ, RepY, RepW).</title>
        <authorList>
            <person name="Freese H.M."/>
            <person name="Ringel V."/>
            <person name="Overmann J."/>
            <person name="Petersen J."/>
        </authorList>
    </citation>
    <scope>NUCLEOTIDE SEQUENCE [LARGE SCALE GENOMIC DNA]</scope>
    <source>
        <strain evidence="3">DSM 110277</strain>
    </source>
</reference>
<dbReference type="Pfam" id="PF01370">
    <property type="entry name" value="Epimerase"/>
    <property type="match status" value="1"/>
</dbReference>
<sequence>MGRAFEAISAGIAACSRGGLDVSVALDFLVRGIIMAKLVTVYGGSGFVGRYIVRRMALAGWRVRVAVRRPNEALFVRTYGTVGQVEPVFCNIRDDASVRDALQGADAVVNCVGILAEAGKNTFDAIQAGGAERIARLAAAEGITRLVQISAIGADAEADSEYAQTKAMGEAGVLKHMPQAVILRPSIVFGPEDDFFNRFAGMTRISPAIPAVGADTLFQPVYVDDVAHAAELAVTGKAPAGIYELGGPEVESFRGLMQRMLDVVNRRRMVVALPTFMAKVIAFGLDVLQSVTLGLVKNNTLTRDQVKNLAHDNVVGEGAQGFDALGISPVSMGSVLPEYLWRFRPSGQYDEIKQSAKNLRT</sequence>
<proteinExistence type="predicted"/>
<name>A0AAX3A8B3_9RHOB</name>
<dbReference type="EMBL" id="CP084959">
    <property type="protein sequence ID" value="UOA22079.1"/>
    <property type="molecule type" value="Genomic_DNA"/>
</dbReference>
<dbReference type="InterPro" id="IPR051207">
    <property type="entry name" value="ComplexI_NDUFA9_subunit"/>
</dbReference>
<organism evidence="2 3">
    <name type="scientific">Sulfitobacter pontiacus</name>
    <dbReference type="NCBI Taxonomy" id="60137"/>
    <lineage>
        <taxon>Bacteria</taxon>
        <taxon>Pseudomonadati</taxon>
        <taxon>Pseudomonadota</taxon>
        <taxon>Alphaproteobacteria</taxon>
        <taxon>Rhodobacterales</taxon>
        <taxon>Roseobacteraceae</taxon>
        <taxon>Sulfitobacter</taxon>
    </lineage>
</organism>
<dbReference type="InterPro" id="IPR001509">
    <property type="entry name" value="Epimerase_deHydtase"/>
</dbReference>
<evidence type="ECO:0000313" key="3">
    <source>
        <dbReference type="Proteomes" id="UP000830781"/>
    </source>
</evidence>
<dbReference type="CDD" id="cd05271">
    <property type="entry name" value="NDUFA9_like_SDR_a"/>
    <property type="match status" value="1"/>
</dbReference>
<dbReference type="SUPFAM" id="SSF51735">
    <property type="entry name" value="NAD(P)-binding Rossmann-fold domains"/>
    <property type="match status" value="1"/>
</dbReference>
<evidence type="ECO:0000313" key="2">
    <source>
        <dbReference type="EMBL" id="UOA22079.1"/>
    </source>
</evidence>
<evidence type="ECO:0000259" key="1">
    <source>
        <dbReference type="Pfam" id="PF01370"/>
    </source>
</evidence>
<gene>
    <name evidence="2" type="ORF">DSM110277_00470</name>
</gene>
<dbReference type="GO" id="GO:0044877">
    <property type="term" value="F:protein-containing complex binding"/>
    <property type="evidence" value="ECO:0007669"/>
    <property type="project" value="TreeGrafter"/>
</dbReference>
<feature type="domain" description="NAD-dependent epimerase/dehydratase" evidence="1">
    <location>
        <begin position="39"/>
        <end position="246"/>
    </location>
</feature>
<dbReference type="Gene3D" id="3.40.50.720">
    <property type="entry name" value="NAD(P)-binding Rossmann-like Domain"/>
    <property type="match status" value="1"/>
</dbReference>